<dbReference type="Proteomes" id="UP000267246">
    <property type="component" value="Unassembled WGS sequence"/>
</dbReference>
<comment type="similarity">
    <text evidence="2">Belongs to the MG185/MG260 family.</text>
</comment>
<evidence type="ECO:0000256" key="9">
    <source>
        <dbReference type="SAM" id="SignalP"/>
    </source>
</evidence>
<evidence type="ECO:0000256" key="4">
    <source>
        <dbReference type="ARBA" id="ARBA00022729"/>
    </source>
</evidence>
<protein>
    <submittedName>
        <fullName evidence="12">Putative lipoprotein</fullName>
    </submittedName>
</protein>
<feature type="signal peptide" evidence="9">
    <location>
        <begin position="1"/>
        <end position="23"/>
    </location>
</feature>
<evidence type="ECO:0000256" key="8">
    <source>
        <dbReference type="ARBA" id="ARBA00023288"/>
    </source>
</evidence>
<organism evidence="12 13">
    <name type="scientific">Metamycoplasma subdolum</name>
    <dbReference type="NCBI Taxonomy" id="92407"/>
    <lineage>
        <taxon>Bacteria</taxon>
        <taxon>Bacillati</taxon>
        <taxon>Mycoplasmatota</taxon>
        <taxon>Mycoplasmoidales</taxon>
        <taxon>Metamycoplasmataceae</taxon>
        <taxon>Metamycoplasma</taxon>
    </lineage>
</organism>
<evidence type="ECO:0000256" key="7">
    <source>
        <dbReference type="ARBA" id="ARBA00023139"/>
    </source>
</evidence>
<comment type="caution">
    <text evidence="12">The sequence shown here is derived from an EMBL/GenBank/DDBJ whole genome shotgun (WGS) entry which is preliminary data.</text>
</comment>
<keyword evidence="4 9" id="KW-0732">Signal</keyword>
<keyword evidence="13" id="KW-1185">Reference proteome</keyword>
<evidence type="ECO:0000313" key="13">
    <source>
        <dbReference type="Proteomes" id="UP000267246"/>
    </source>
</evidence>
<evidence type="ECO:0000256" key="5">
    <source>
        <dbReference type="ARBA" id="ARBA00022737"/>
    </source>
</evidence>
<feature type="domain" description="Mycoplasma lipoprotein central" evidence="11">
    <location>
        <begin position="235"/>
        <end position="397"/>
    </location>
</feature>
<dbReference type="Pfam" id="PF03305">
    <property type="entry name" value="Lipoprotein_X"/>
    <property type="match status" value="1"/>
</dbReference>
<sequence>MKTKKILFALAPLAVATLPLVGASCGGGNTSTKFLFDQQDDGRIKLYSGFATSAPQGAGLRTIVAEFNKFAKTSEAKAAGYLPVDVAVGSNGYSTEELKNKLEAKDDKQFFNLMTNYATASSIIARYRMNLDFSKDFESYGLHPLFKNVNDQIAGIKSHERWVVPISRSSEMMSINKPVLGKLLYTLTQAPYNVQLEGTHTLIDEMIKSYTTGSDKAAVDKKWDPTLLPDGPDKNAVVAMLKDYKLSDAIFESYTELLKFAELSKLAFSKQDAPETKTRFVVGFDSIPNTIYAMSLSLAGGDKSKTFITYHPKDEKYAKFGGFDFASFRENEASPEHKNFKASWEILLPAIEKKAVYVGGGGAYGSGPLTIHEMAISIGSTAGYVHTFISDGAGGKTIFALDSANGKIGKELKSTFKLNLVDTTGTEVIALFQNEKFENPIVRHNAPQAKGEHGWMFVDKESEDKALAIFKAGDYLVVDDTLTHDGDVVKKDGKEIPNAKYLGKILNGKGASTLDFYYIPSTKILIDSTSGTENLNFDEAMWKSVPLKANTDAASTFSVTAQGPSFIGIHANEREDKATKLFVKWFFTHQLKDFKAFAQTFNGNPIDVFNGLGSYVSTTSAWFSQDPGKIKLNAANRVAFDNFRKAMNDKNYHLVEDVAASQSQILRDTMTTLGKNAMDSASNGQPHDFKSLLKKFKQILGTRLD</sequence>
<reference evidence="12 13" key="1">
    <citation type="submission" date="2018-10" db="EMBL/GenBank/DDBJ databases">
        <title>Genomic Encyclopedia of Archaeal and Bacterial Type Strains, Phase II (KMG-II): from individual species to whole genera.</title>
        <authorList>
            <person name="Goeker M."/>
        </authorList>
    </citation>
    <scope>NUCLEOTIDE SEQUENCE [LARGE SCALE GENOMIC DNA]</scope>
    <source>
        <strain evidence="12 13">ATCC 29870</strain>
    </source>
</reference>
<dbReference type="NCBIfam" id="NF033817">
    <property type="entry name" value="Mplas_variab_LP"/>
    <property type="match status" value="1"/>
</dbReference>
<dbReference type="InterPro" id="IPR049890">
    <property type="entry name" value="VlpA-F-like_signal"/>
</dbReference>
<feature type="chain" id="PRO_5018327543" evidence="9">
    <location>
        <begin position="24"/>
        <end position="705"/>
    </location>
</feature>
<accession>A0A3M0AJ08</accession>
<dbReference type="EMBL" id="REFI01000005">
    <property type="protein sequence ID" value="RMA79092.1"/>
    <property type="molecule type" value="Genomic_DNA"/>
</dbReference>
<dbReference type="InterPro" id="IPR054825">
    <property type="entry name" value="P68-like"/>
</dbReference>
<evidence type="ECO:0000259" key="10">
    <source>
        <dbReference type="Pfam" id="PF03202"/>
    </source>
</evidence>
<dbReference type="Pfam" id="PF03202">
    <property type="entry name" value="Lipoprotein_10"/>
    <property type="match status" value="1"/>
</dbReference>
<dbReference type="InterPro" id="IPR004890">
    <property type="entry name" value="Lipoprotein_10_C"/>
</dbReference>
<keyword evidence="5" id="KW-0677">Repeat</keyword>
<evidence type="ECO:0000256" key="1">
    <source>
        <dbReference type="ARBA" id="ARBA00004193"/>
    </source>
</evidence>
<gene>
    <name evidence="12" type="ORF">JN00_0143</name>
</gene>
<keyword evidence="7" id="KW-0564">Palmitate</keyword>
<keyword evidence="6" id="KW-0472">Membrane</keyword>
<dbReference type="RefSeq" id="WP_121940632.1">
    <property type="nucleotide sequence ID" value="NZ_REFI01000005.1"/>
</dbReference>
<evidence type="ECO:0000256" key="3">
    <source>
        <dbReference type="ARBA" id="ARBA00022475"/>
    </source>
</evidence>
<comment type="subcellular location">
    <subcellularLocation>
        <location evidence="1">Cell membrane</location>
        <topology evidence="1">Lipid-anchor</topology>
    </subcellularLocation>
</comment>
<dbReference type="PROSITE" id="PS51257">
    <property type="entry name" value="PROKAR_LIPOPROTEIN"/>
    <property type="match status" value="1"/>
</dbReference>
<evidence type="ECO:0000256" key="6">
    <source>
        <dbReference type="ARBA" id="ARBA00023136"/>
    </source>
</evidence>
<dbReference type="GO" id="GO:0005886">
    <property type="term" value="C:plasma membrane"/>
    <property type="evidence" value="ECO:0007669"/>
    <property type="project" value="UniProtKB-SubCell"/>
</dbReference>
<dbReference type="NCBIfam" id="NF045826">
    <property type="entry name" value="lipo_P68"/>
    <property type="match status" value="1"/>
</dbReference>
<keyword evidence="8 12" id="KW-0449">Lipoprotein</keyword>
<dbReference type="InterPro" id="IPR004984">
    <property type="entry name" value="Mycoplasma_lipoprotein_cen_dom"/>
</dbReference>
<evidence type="ECO:0000259" key="11">
    <source>
        <dbReference type="Pfam" id="PF03305"/>
    </source>
</evidence>
<name>A0A3M0AJ08_9BACT</name>
<keyword evidence="3" id="KW-1003">Cell membrane</keyword>
<dbReference type="OrthoDB" id="393769at2"/>
<dbReference type="AlphaFoldDB" id="A0A3M0AJ08"/>
<feature type="domain" description="Mycoplasma lipoprotein C-terminal" evidence="10">
    <location>
        <begin position="561"/>
        <end position="676"/>
    </location>
</feature>
<evidence type="ECO:0000256" key="2">
    <source>
        <dbReference type="ARBA" id="ARBA00009031"/>
    </source>
</evidence>
<proteinExistence type="inferred from homology"/>
<evidence type="ECO:0000313" key="12">
    <source>
        <dbReference type="EMBL" id="RMA79092.1"/>
    </source>
</evidence>